<proteinExistence type="inferred from homology"/>
<accession>H1KYZ2</accession>
<evidence type="ECO:0000256" key="1">
    <source>
        <dbReference type="HAMAP-Rule" id="MF_02130"/>
    </source>
</evidence>
<comment type="similarity">
    <text evidence="1">Belongs to the archaeal dihydroneopterin aldolase family.</text>
</comment>
<gene>
    <name evidence="1" type="primary">mptD</name>
    <name evidence="3" type="ORF">MetfoDRAFT_1012</name>
</gene>
<dbReference type="GO" id="GO:2001118">
    <property type="term" value="P:tetrahydromethanopterin biosynthetic process"/>
    <property type="evidence" value="ECO:0007669"/>
    <property type="project" value="UniProtKB-UniRule"/>
</dbReference>
<keyword evidence="4" id="KW-1185">Reference proteome</keyword>
<comment type="function">
    <text evidence="1">Catalyzes the conversion of 7,8-dihydroneopterin (H2Neo) to 6-hydroxymethyl-7,8-dihydropterin (6-HMD).</text>
</comment>
<dbReference type="EC" id="4.1.2.25" evidence="1"/>
<evidence type="ECO:0000313" key="4">
    <source>
        <dbReference type="Proteomes" id="UP000003706"/>
    </source>
</evidence>
<dbReference type="InterPro" id="IPR036839">
    <property type="entry name" value="MptD_sf"/>
</dbReference>
<comment type="subunit">
    <text evidence="1">Homotetramer.</text>
</comment>
<comment type="pathway">
    <text evidence="1">Cofactor biosynthesis; 5,6,7,8-tetrahydromethanopterin biosynthesis.</text>
</comment>
<sequence>MGKINKVNLMAKKRIEENEVFKSYFKNLTDRERAVFEGGITLGALFHQFVGTPVSLNSKETLEKAIEESMKNQPCVEDIEVKINGNFEDGKYLSLTGEMLDVRLKIKVNETTAILRLRYIEELDYPLMYVEEITS</sequence>
<keyword evidence="1" id="KW-0456">Lyase</keyword>
<protein>
    <recommendedName>
        <fullName evidence="1">Dihydroneopterin aldolase</fullName>
        <shortName evidence="1">DHNA</shortName>
        <ecNumber evidence="1">4.1.2.25</ecNumber>
    </recommendedName>
    <alternativeName>
        <fullName evidence="1">7,8-dihydroneopterin aldolase</fullName>
    </alternativeName>
</protein>
<dbReference type="InterPro" id="IPR027508">
    <property type="entry name" value="DHN_aldolase_MptD"/>
</dbReference>
<dbReference type="Proteomes" id="UP000003706">
    <property type="component" value="Unassembled WGS sequence"/>
</dbReference>
<comment type="catalytic activity">
    <reaction evidence="1">
        <text>7,8-dihydroneopterin = 6-hydroxymethyl-7,8-dihydropterin + glycolaldehyde</text>
        <dbReference type="Rhea" id="RHEA:10540"/>
        <dbReference type="ChEBI" id="CHEBI:17001"/>
        <dbReference type="ChEBI" id="CHEBI:17071"/>
        <dbReference type="ChEBI" id="CHEBI:44841"/>
        <dbReference type="EC" id="4.1.2.25"/>
    </reaction>
</comment>
<dbReference type="EMBL" id="AGJL01000022">
    <property type="protein sequence ID" value="EHP86572.1"/>
    <property type="molecule type" value="Genomic_DNA"/>
</dbReference>
<dbReference type="Gene3D" id="3.30.1300.20">
    <property type="entry name" value="7,8-dihydroneopterin aldolase (MptD)"/>
    <property type="match status" value="1"/>
</dbReference>
<dbReference type="InterPro" id="IPR007181">
    <property type="entry name" value="MtpD_C"/>
</dbReference>
<dbReference type="STRING" id="647171.MetfoDRAFT_1012"/>
<name>H1KYZ2_9EURY</name>
<feature type="domain" description="Dihydroneopterin aldolase MtpD C-terminal" evidence="2">
    <location>
        <begin position="29"/>
        <end position="131"/>
    </location>
</feature>
<evidence type="ECO:0000313" key="3">
    <source>
        <dbReference type="EMBL" id="EHP86572.1"/>
    </source>
</evidence>
<feature type="binding site" evidence="1">
    <location>
        <position position="128"/>
    </location>
    <ligand>
        <name>substrate</name>
    </ligand>
</feature>
<evidence type="ECO:0000259" key="2">
    <source>
        <dbReference type="Pfam" id="PF04038"/>
    </source>
</evidence>
<reference evidence="3 4" key="1">
    <citation type="submission" date="2011-09" db="EMBL/GenBank/DDBJ databases">
        <title>The draft genome of Methanotorris formicicus Mc-S-70.</title>
        <authorList>
            <consortium name="US DOE Joint Genome Institute (JGI-PGF)"/>
            <person name="Lucas S."/>
            <person name="Han J."/>
            <person name="Lapidus A."/>
            <person name="Cheng J.-F."/>
            <person name="Goodwin L."/>
            <person name="Pitluck S."/>
            <person name="Peters L."/>
            <person name="Land M.L."/>
            <person name="Hauser L."/>
            <person name="Sieprawska-Lupa M."/>
            <person name="Takai K."/>
            <person name="Miyazaki J."/>
            <person name="Whitman W."/>
            <person name="Woyke T.J."/>
        </authorList>
    </citation>
    <scope>NUCLEOTIDE SEQUENCE [LARGE SCALE GENOMIC DNA]</scope>
    <source>
        <strain evidence="3 4">Mc-S-70</strain>
    </source>
</reference>
<organism evidence="3 4">
    <name type="scientific">Methanotorris formicicus Mc-S-70</name>
    <dbReference type="NCBI Taxonomy" id="647171"/>
    <lineage>
        <taxon>Archaea</taxon>
        <taxon>Methanobacteriati</taxon>
        <taxon>Methanobacteriota</taxon>
        <taxon>Methanomada group</taxon>
        <taxon>Methanococci</taxon>
        <taxon>Methanococcales</taxon>
        <taxon>Methanocaldococcaceae</taxon>
        <taxon>Methanotorris</taxon>
    </lineage>
</organism>
<dbReference type="PATRIC" id="fig|647171.4.peg.988"/>
<dbReference type="Pfam" id="PF04038">
    <property type="entry name" value="DHNA"/>
    <property type="match status" value="1"/>
</dbReference>
<feature type="binding site" evidence="1">
    <location>
        <position position="37"/>
    </location>
    <ligand>
        <name>substrate</name>
    </ligand>
</feature>
<comment type="caution">
    <text evidence="3">The sequence shown here is derived from an EMBL/GenBank/DDBJ whole genome shotgun (WGS) entry which is preliminary data.</text>
</comment>
<dbReference type="HAMAP" id="MF_02130">
    <property type="entry name" value="DHNA_arch"/>
    <property type="match status" value="1"/>
</dbReference>
<dbReference type="SUPFAM" id="SSF143560">
    <property type="entry name" value="MK0786-like"/>
    <property type="match status" value="1"/>
</dbReference>
<dbReference type="AlphaFoldDB" id="H1KYZ2"/>
<dbReference type="GO" id="GO:0004150">
    <property type="term" value="F:dihydroneopterin aldolase activity"/>
    <property type="evidence" value="ECO:0007669"/>
    <property type="project" value="UniProtKB-UniRule"/>
</dbReference>
<dbReference type="UniPathway" id="UPA00065"/>